<protein>
    <submittedName>
        <fullName evidence="1">Uncharacterized protein</fullName>
    </submittedName>
</protein>
<dbReference type="AlphaFoldDB" id="A0A847U6Z6"/>
<evidence type="ECO:0000313" key="2">
    <source>
        <dbReference type="Proteomes" id="UP000608662"/>
    </source>
</evidence>
<dbReference type="EMBL" id="WOYG01000001">
    <property type="protein sequence ID" value="NLV08376.1"/>
    <property type="molecule type" value="Genomic_DNA"/>
</dbReference>
<evidence type="ECO:0000313" key="1">
    <source>
        <dbReference type="EMBL" id="NLV08376.1"/>
    </source>
</evidence>
<sequence>MELSTEIHSYIEPTEEALVAQLSAREEYAILHDAYKGAWDFLRAQYRYAGIKAEQQDLPLTYLLTAPMKEFLVRYWKGHRLGWLRFKVAVLFTLARVFGGIENIRHRFREKSDD</sequence>
<comment type="caution">
    <text evidence="1">The sequence shown here is derived from an EMBL/GenBank/DDBJ whole genome shotgun (WGS) entry which is preliminary data.</text>
</comment>
<name>A0A847U6Z6_9EURY</name>
<organism evidence="1 2">
    <name type="scientific">Halomicrobium mukohataei</name>
    <dbReference type="NCBI Taxonomy" id="57705"/>
    <lineage>
        <taxon>Archaea</taxon>
        <taxon>Methanobacteriati</taxon>
        <taxon>Methanobacteriota</taxon>
        <taxon>Stenosarchaea group</taxon>
        <taxon>Halobacteria</taxon>
        <taxon>Halobacteriales</taxon>
        <taxon>Haloarculaceae</taxon>
        <taxon>Halomicrobium</taxon>
    </lineage>
</organism>
<dbReference type="Proteomes" id="UP000608662">
    <property type="component" value="Unassembled WGS sequence"/>
</dbReference>
<proteinExistence type="predicted"/>
<dbReference type="RefSeq" id="WP_170092411.1">
    <property type="nucleotide sequence ID" value="NZ_WOYG01000001.1"/>
</dbReference>
<gene>
    <name evidence="1" type="ORF">GOC74_00285</name>
</gene>
<reference evidence="1" key="1">
    <citation type="submission" date="2019-12" db="EMBL/GenBank/DDBJ databases">
        <title>Whole-genome sequence of Halomicrobium mukohataei pws1.</title>
        <authorList>
            <person name="Verma D.K."/>
            <person name="Gopal K."/>
            <person name="Prasad E.S."/>
        </authorList>
    </citation>
    <scope>NUCLEOTIDE SEQUENCE</scope>
    <source>
        <strain evidence="1">Pws1</strain>
    </source>
</reference>
<accession>A0A847U6Z6</accession>